<protein>
    <recommendedName>
        <fullName evidence="1">DUF6894 domain-containing protein</fullName>
    </recommendedName>
</protein>
<evidence type="ECO:0000313" key="3">
    <source>
        <dbReference type="Proteomes" id="UP000547011"/>
    </source>
</evidence>
<name>A0A7W6NCM1_9HYPH</name>
<comment type="caution">
    <text evidence="2">The sequence shown here is derived from an EMBL/GenBank/DDBJ whole genome shotgun (WGS) entry which is preliminary data.</text>
</comment>
<evidence type="ECO:0000313" key="2">
    <source>
        <dbReference type="EMBL" id="MBB4053799.1"/>
    </source>
</evidence>
<dbReference type="Proteomes" id="UP000547011">
    <property type="component" value="Unassembled WGS sequence"/>
</dbReference>
<accession>A0A7W6NCM1</accession>
<organism evidence="2 3">
    <name type="scientific">Devosia subaequoris</name>
    <dbReference type="NCBI Taxonomy" id="395930"/>
    <lineage>
        <taxon>Bacteria</taxon>
        <taxon>Pseudomonadati</taxon>
        <taxon>Pseudomonadota</taxon>
        <taxon>Alphaproteobacteria</taxon>
        <taxon>Hyphomicrobiales</taxon>
        <taxon>Devosiaceae</taxon>
        <taxon>Devosia</taxon>
    </lineage>
</organism>
<feature type="domain" description="DUF6894" evidence="1">
    <location>
        <begin position="2"/>
        <end position="71"/>
    </location>
</feature>
<dbReference type="RefSeq" id="WP_183312549.1">
    <property type="nucleotide sequence ID" value="NZ_JACIEW010000011.1"/>
</dbReference>
<reference evidence="2 3" key="1">
    <citation type="submission" date="2020-08" db="EMBL/GenBank/DDBJ databases">
        <title>Genomic Encyclopedia of Type Strains, Phase IV (KMG-IV): sequencing the most valuable type-strain genomes for metagenomic binning, comparative biology and taxonomic classification.</title>
        <authorList>
            <person name="Goeker M."/>
        </authorList>
    </citation>
    <scope>NUCLEOTIDE SEQUENCE [LARGE SCALE GENOMIC DNA]</scope>
    <source>
        <strain evidence="2 3">DSM 23447</strain>
    </source>
</reference>
<keyword evidence="3" id="KW-1185">Reference proteome</keyword>
<sequence length="81" mass="9044">MRYFFNVVRGGQRLQDFEGGEFTSDLDAQAEAHLVARELIGRELIAGKPVLWDSTIEILRADNAVVGVLSFRQALNLPQDV</sequence>
<dbReference type="EMBL" id="JACIEW010000011">
    <property type="protein sequence ID" value="MBB4053799.1"/>
    <property type="molecule type" value="Genomic_DNA"/>
</dbReference>
<dbReference type="Pfam" id="PF21834">
    <property type="entry name" value="DUF6894"/>
    <property type="match status" value="1"/>
</dbReference>
<evidence type="ECO:0000259" key="1">
    <source>
        <dbReference type="Pfam" id="PF21834"/>
    </source>
</evidence>
<gene>
    <name evidence="2" type="ORF">GGR20_003466</name>
</gene>
<dbReference type="AlphaFoldDB" id="A0A7W6NCM1"/>
<proteinExistence type="predicted"/>
<dbReference type="InterPro" id="IPR054189">
    <property type="entry name" value="DUF6894"/>
</dbReference>